<keyword evidence="2" id="KW-1185">Reference proteome</keyword>
<sequence>MRTPKRFTVAAQRRFTAATPDTVRVIPTPMAARRLTDTPAVGSRRRLAEEEKEDWRQRLRLETAVDRSFHRLEDERKSGGGG</sequence>
<reference evidence="1 2" key="1">
    <citation type="submission" date="2022-01" db="EMBL/GenBank/DDBJ databases">
        <authorList>
            <person name="Xiong W."/>
            <person name="Schranz E."/>
        </authorList>
    </citation>
    <scope>NUCLEOTIDE SEQUENCE [LARGE SCALE GENOMIC DNA]</scope>
</reference>
<gene>
    <name evidence="1" type="ORF">LVIROSA_LOCUS1957</name>
</gene>
<dbReference type="EMBL" id="CAKMRJ010000001">
    <property type="protein sequence ID" value="CAH1414021.1"/>
    <property type="molecule type" value="Genomic_DNA"/>
</dbReference>
<accession>A0AAU9LGW4</accession>
<evidence type="ECO:0000313" key="2">
    <source>
        <dbReference type="Proteomes" id="UP001157418"/>
    </source>
</evidence>
<organism evidence="1 2">
    <name type="scientific">Lactuca virosa</name>
    <dbReference type="NCBI Taxonomy" id="75947"/>
    <lineage>
        <taxon>Eukaryota</taxon>
        <taxon>Viridiplantae</taxon>
        <taxon>Streptophyta</taxon>
        <taxon>Embryophyta</taxon>
        <taxon>Tracheophyta</taxon>
        <taxon>Spermatophyta</taxon>
        <taxon>Magnoliopsida</taxon>
        <taxon>eudicotyledons</taxon>
        <taxon>Gunneridae</taxon>
        <taxon>Pentapetalae</taxon>
        <taxon>asterids</taxon>
        <taxon>campanulids</taxon>
        <taxon>Asterales</taxon>
        <taxon>Asteraceae</taxon>
        <taxon>Cichorioideae</taxon>
        <taxon>Cichorieae</taxon>
        <taxon>Lactucinae</taxon>
        <taxon>Lactuca</taxon>
    </lineage>
</organism>
<name>A0AAU9LGW4_9ASTR</name>
<dbReference type="Proteomes" id="UP001157418">
    <property type="component" value="Unassembled WGS sequence"/>
</dbReference>
<evidence type="ECO:0000313" key="1">
    <source>
        <dbReference type="EMBL" id="CAH1414021.1"/>
    </source>
</evidence>
<protein>
    <submittedName>
        <fullName evidence="1">Uncharacterized protein</fullName>
    </submittedName>
</protein>
<dbReference type="AlphaFoldDB" id="A0AAU9LGW4"/>
<comment type="caution">
    <text evidence="1">The sequence shown here is derived from an EMBL/GenBank/DDBJ whole genome shotgun (WGS) entry which is preliminary data.</text>
</comment>
<proteinExistence type="predicted"/>